<accession>A0A931AUS5</accession>
<comment type="caution">
    <text evidence="2">The sequence shown here is derived from an EMBL/GenBank/DDBJ whole genome shotgun (WGS) entry which is preliminary data.</text>
</comment>
<organism evidence="2 3">
    <name type="scientific">Halonatronomonas betaini</name>
    <dbReference type="NCBI Taxonomy" id="2778430"/>
    <lineage>
        <taxon>Bacteria</taxon>
        <taxon>Bacillati</taxon>
        <taxon>Bacillota</taxon>
        <taxon>Clostridia</taxon>
        <taxon>Halanaerobiales</taxon>
        <taxon>Halarsenatibacteraceae</taxon>
        <taxon>Halonatronomonas</taxon>
    </lineage>
</organism>
<feature type="domain" description="Ketopantoate reductase N-terminal" evidence="1">
    <location>
        <begin position="4"/>
        <end position="140"/>
    </location>
</feature>
<gene>
    <name evidence="2" type="ORF">I0Q91_07320</name>
</gene>
<dbReference type="Proteomes" id="UP000621436">
    <property type="component" value="Unassembled WGS sequence"/>
</dbReference>
<dbReference type="RefSeq" id="WP_270453799.1">
    <property type="nucleotide sequence ID" value="NZ_JADPIE010000003.1"/>
</dbReference>
<dbReference type="SUPFAM" id="SSF51735">
    <property type="entry name" value="NAD(P)-binding Rossmann-fold domains"/>
    <property type="match status" value="1"/>
</dbReference>
<dbReference type="InterPro" id="IPR013332">
    <property type="entry name" value="KPR_N"/>
</dbReference>
<dbReference type="Pfam" id="PF02558">
    <property type="entry name" value="ApbA"/>
    <property type="match status" value="1"/>
</dbReference>
<evidence type="ECO:0000259" key="1">
    <source>
        <dbReference type="Pfam" id="PF02558"/>
    </source>
</evidence>
<dbReference type="AlphaFoldDB" id="A0A931AUS5"/>
<sequence length="315" mass="35583">MKTLIFGAGPLGTLMAARLNEADEDVTLLARGKRLEDLKEYGAIINIEGTEIEEVEKVKVVDSFNSDDYYDLVIIAMRKNHADLIIPDLAKNKNVPTYLFMGNNAAGPEELIAALGKDRVMLGFPYPGGHREDPKVVVLKIDEKKQYKIPIGEVDGKIRPRTEAVAGLLRKMRGYKVEIRTDMVYWLKYHAAMLMSGFVPAIYASGIDMKKLGNDKELLYDATKATKEAIKALELSGIPPSPKVIKVFKYIPNFLMVALIGWMMRKEFAKSSVEGHPRDARDEMEYIYRELMTNIDRNKVDIPSIDKLSKYYSVK</sequence>
<dbReference type="EMBL" id="JADPIE010000003">
    <property type="protein sequence ID" value="MBF8436880.1"/>
    <property type="molecule type" value="Genomic_DNA"/>
</dbReference>
<evidence type="ECO:0000313" key="2">
    <source>
        <dbReference type="EMBL" id="MBF8436880.1"/>
    </source>
</evidence>
<evidence type="ECO:0000313" key="3">
    <source>
        <dbReference type="Proteomes" id="UP000621436"/>
    </source>
</evidence>
<name>A0A931AUS5_9FIRM</name>
<protein>
    <submittedName>
        <fullName evidence="2">Ketopantoate reductase family protein</fullName>
    </submittedName>
</protein>
<dbReference type="InterPro" id="IPR036291">
    <property type="entry name" value="NAD(P)-bd_dom_sf"/>
</dbReference>
<reference evidence="2" key="1">
    <citation type="submission" date="2020-11" db="EMBL/GenBank/DDBJ databases">
        <title>Halonatronomonas betainensis gen. nov., sp. nov. a novel haloalkaliphilic representative of the family Halanaerobiacae capable of betaine degradation.</title>
        <authorList>
            <person name="Boltyanskaya Y."/>
            <person name="Kevbrin V."/>
            <person name="Detkova E."/>
            <person name="Grouzdev D.S."/>
            <person name="Koziaeva V."/>
            <person name="Zhilina T."/>
        </authorList>
    </citation>
    <scope>NUCLEOTIDE SEQUENCE</scope>
    <source>
        <strain evidence="2">Z-7014</strain>
    </source>
</reference>
<dbReference type="Gene3D" id="3.40.50.720">
    <property type="entry name" value="NAD(P)-binding Rossmann-like Domain"/>
    <property type="match status" value="1"/>
</dbReference>
<keyword evidence="3" id="KW-1185">Reference proteome</keyword>
<proteinExistence type="predicted"/>